<proteinExistence type="predicted"/>
<keyword evidence="6" id="KW-0472">Membrane</keyword>
<dbReference type="Pfam" id="PF13424">
    <property type="entry name" value="TPR_12"/>
    <property type="match status" value="1"/>
</dbReference>
<gene>
    <name evidence="8" type="ORF">GCM10007028_25210</name>
</gene>
<evidence type="ECO:0000256" key="4">
    <source>
        <dbReference type="ARBA" id="ARBA00022777"/>
    </source>
</evidence>
<dbReference type="Proteomes" id="UP000636004">
    <property type="component" value="Unassembled WGS sequence"/>
</dbReference>
<keyword evidence="6" id="KW-1133">Transmembrane helix</keyword>
<protein>
    <recommendedName>
        <fullName evidence="2">histidine kinase</fullName>
        <ecNumber evidence="2">2.7.13.3</ecNumber>
    </recommendedName>
</protein>
<feature type="domain" description="Histidine kinase" evidence="7">
    <location>
        <begin position="603"/>
        <end position="689"/>
    </location>
</feature>
<dbReference type="InterPro" id="IPR019734">
    <property type="entry name" value="TPR_rpt"/>
</dbReference>
<keyword evidence="5" id="KW-0902">Two-component regulatory system</keyword>
<dbReference type="EMBL" id="BMWZ01000005">
    <property type="protein sequence ID" value="GGZ85879.1"/>
    <property type="molecule type" value="Genomic_DNA"/>
</dbReference>
<reference evidence="8" key="1">
    <citation type="journal article" date="2014" name="Int. J. Syst. Evol. Microbiol.">
        <title>Complete genome sequence of Corynebacterium casei LMG S-19264T (=DSM 44701T), isolated from a smear-ripened cheese.</title>
        <authorList>
            <consortium name="US DOE Joint Genome Institute (JGI-PGF)"/>
            <person name="Walter F."/>
            <person name="Albersmeier A."/>
            <person name="Kalinowski J."/>
            <person name="Ruckert C."/>
        </authorList>
    </citation>
    <scope>NUCLEOTIDE SEQUENCE</scope>
    <source>
        <strain evidence="8">KCTC 12710</strain>
    </source>
</reference>
<accession>A0A918R4T1</accession>
<dbReference type="InterPro" id="IPR011990">
    <property type="entry name" value="TPR-like_helical_dom_sf"/>
</dbReference>
<dbReference type="SMART" id="SM00387">
    <property type="entry name" value="HATPase_c"/>
    <property type="match status" value="1"/>
</dbReference>
<name>A0A918R4T1_9FLAO</name>
<dbReference type="CDD" id="cd16917">
    <property type="entry name" value="HATPase_UhpB-NarQ-NarX-like"/>
    <property type="match status" value="1"/>
</dbReference>
<evidence type="ECO:0000313" key="8">
    <source>
        <dbReference type="EMBL" id="GGZ85879.1"/>
    </source>
</evidence>
<dbReference type="PANTHER" id="PTHR24421">
    <property type="entry name" value="NITRATE/NITRITE SENSOR PROTEIN NARX-RELATED"/>
    <property type="match status" value="1"/>
</dbReference>
<dbReference type="InterPro" id="IPR036890">
    <property type="entry name" value="HATPase_C_sf"/>
</dbReference>
<dbReference type="GO" id="GO:0000160">
    <property type="term" value="P:phosphorelay signal transduction system"/>
    <property type="evidence" value="ECO:0007669"/>
    <property type="project" value="UniProtKB-KW"/>
</dbReference>
<dbReference type="SUPFAM" id="SSF48452">
    <property type="entry name" value="TPR-like"/>
    <property type="match status" value="1"/>
</dbReference>
<dbReference type="InterPro" id="IPR050482">
    <property type="entry name" value="Sensor_HK_TwoCompSys"/>
</dbReference>
<sequence>MLYTFKKNGYIWVTNCFVALNLKFFILFVFYSTFLCSQEDLKSDLDSIQYYLRHSEKITSKNLESSVKFSLRAKSLSEKLAIDSLVLQSEINLLSAYFIKGENPLFLKHSHKSLKLAKKIHDSTSLAVVNKKLGYFYYDKLVDSAYYYNSKAEKLFHILKDKFNRAVVLLDIALLQYNGKDYTGSELTTINGLSLLDDLEETREVIKYKSYFYSNLASVFGALEQYEEAIVYNNKAIDIHKDLYGSGSIPVARQKSNLAIVYRNSKRYDIALKYYTEILAYENLVNENPGFYVAVLGNYGYTLYLMGQTEQLPKLYLDAIKICDSIGNTYRSIIIYRRLSEYYQSENIKDSAKFYAHKAKTRAEDSFDDELLESLLLLSKIEEDSIAVKHYDAYITLNDSIIKNERTLRNKFARIQYETDQIEKENIQIAKERLWLLIISVVVVIASFLLYLFITQRNRNRELQLVQKQQEANEEIYNLMLTQNEVIEEARTNEKKRISQELHDGVLGRLFGTRLSLDSLNMNNSIEAVKTRSEYIDGLKTIEEDIRKVSHELNTDFVSGSGFIDIIKTLIETQTLAYGLKYDLKHDEAIIWDELDNKKKIHIYRIVQESLHNIYKHANASHVSISFKLKKNVICFTLKDDGSGFDVTKAKSGIGLKNMNSRIKEIAGNIDIKSEINTGTTVIIEVPIT</sequence>
<organism evidence="8 9">
    <name type="scientific">Algibacter mikhailovii</name>
    <dbReference type="NCBI Taxonomy" id="425498"/>
    <lineage>
        <taxon>Bacteria</taxon>
        <taxon>Pseudomonadati</taxon>
        <taxon>Bacteroidota</taxon>
        <taxon>Flavobacteriia</taxon>
        <taxon>Flavobacteriales</taxon>
        <taxon>Flavobacteriaceae</taxon>
        <taxon>Algibacter</taxon>
    </lineage>
</organism>
<feature type="transmembrane region" description="Helical" evidence="6">
    <location>
        <begin position="12"/>
        <end position="34"/>
    </location>
</feature>
<dbReference type="Gene3D" id="1.25.40.10">
    <property type="entry name" value="Tetratricopeptide repeat domain"/>
    <property type="match status" value="2"/>
</dbReference>
<dbReference type="PROSITE" id="PS50109">
    <property type="entry name" value="HIS_KIN"/>
    <property type="match status" value="1"/>
</dbReference>
<evidence type="ECO:0000259" key="7">
    <source>
        <dbReference type="PROSITE" id="PS50109"/>
    </source>
</evidence>
<dbReference type="InterPro" id="IPR003594">
    <property type="entry name" value="HATPase_dom"/>
</dbReference>
<evidence type="ECO:0000256" key="2">
    <source>
        <dbReference type="ARBA" id="ARBA00012438"/>
    </source>
</evidence>
<evidence type="ECO:0000256" key="5">
    <source>
        <dbReference type="ARBA" id="ARBA00023012"/>
    </source>
</evidence>
<dbReference type="InterPro" id="IPR005467">
    <property type="entry name" value="His_kinase_dom"/>
</dbReference>
<keyword evidence="6" id="KW-0812">Transmembrane</keyword>
<dbReference type="SMART" id="SM00028">
    <property type="entry name" value="TPR"/>
    <property type="match status" value="2"/>
</dbReference>
<evidence type="ECO:0000256" key="6">
    <source>
        <dbReference type="SAM" id="Phobius"/>
    </source>
</evidence>
<evidence type="ECO:0000313" key="9">
    <source>
        <dbReference type="Proteomes" id="UP000636004"/>
    </source>
</evidence>
<dbReference type="GO" id="GO:0004673">
    <property type="term" value="F:protein histidine kinase activity"/>
    <property type="evidence" value="ECO:0007669"/>
    <property type="project" value="UniProtKB-EC"/>
</dbReference>
<dbReference type="EC" id="2.7.13.3" evidence="2"/>
<dbReference type="AlphaFoldDB" id="A0A918R4T1"/>
<dbReference type="Gene3D" id="1.20.5.1930">
    <property type="match status" value="1"/>
</dbReference>
<keyword evidence="9" id="KW-1185">Reference proteome</keyword>
<dbReference type="Pfam" id="PF02518">
    <property type="entry name" value="HATPase_c"/>
    <property type="match status" value="1"/>
</dbReference>
<comment type="caution">
    <text evidence="8">The sequence shown here is derived from an EMBL/GenBank/DDBJ whole genome shotgun (WGS) entry which is preliminary data.</text>
</comment>
<comment type="catalytic activity">
    <reaction evidence="1">
        <text>ATP + protein L-histidine = ADP + protein N-phospho-L-histidine.</text>
        <dbReference type="EC" id="2.7.13.3"/>
    </reaction>
</comment>
<evidence type="ECO:0000256" key="1">
    <source>
        <dbReference type="ARBA" id="ARBA00000085"/>
    </source>
</evidence>
<dbReference type="SUPFAM" id="SSF55874">
    <property type="entry name" value="ATPase domain of HSP90 chaperone/DNA topoisomerase II/histidine kinase"/>
    <property type="match status" value="1"/>
</dbReference>
<evidence type="ECO:0000256" key="3">
    <source>
        <dbReference type="ARBA" id="ARBA00022679"/>
    </source>
</evidence>
<dbReference type="Gene3D" id="3.30.565.10">
    <property type="entry name" value="Histidine kinase-like ATPase, C-terminal domain"/>
    <property type="match status" value="1"/>
</dbReference>
<reference evidence="8" key="2">
    <citation type="submission" date="2020-09" db="EMBL/GenBank/DDBJ databases">
        <authorList>
            <person name="Sun Q."/>
            <person name="Kim S."/>
        </authorList>
    </citation>
    <scope>NUCLEOTIDE SEQUENCE</scope>
    <source>
        <strain evidence="8">KCTC 12710</strain>
    </source>
</reference>
<feature type="transmembrane region" description="Helical" evidence="6">
    <location>
        <begin position="434"/>
        <end position="454"/>
    </location>
</feature>
<keyword evidence="3" id="KW-0808">Transferase</keyword>
<keyword evidence="4" id="KW-0418">Kinase</keyword>
<dbReference type="PANTHER" id="PTHR24421:SF10">
    <property type="entry name" value="NITRATE_NITRITE SENSOR PROTEIN NARQ"/>
    <property type="match status" value="1"/>
</dbReference>